<dbReference type="PANTHER" id="PTHR33258:SF1">
    <property type="entry name" value="TRANSPOSASE INSL FOR INSERTION SEQUENCE ELEMENT IS186A-RELATED"/>
    <property type="match status" value="1"/>
</dbReference>
<evidence type="ECO:0000313" key="8">
    <source>
        <dbReference type="Proteomes" id="UP000237222"/>
    </source>
</evidence>
<dbReference type="AlphaFoldDB" id="A0A2S4HGJ8"/>
<protein>
    <submittedName>
        <fullName evidence="7">IS4 family transposase</fullName>
    </submittedName>
</protein>
<dbReference type="NCBIfam" id="NF033592">
    <property type="entry name" value="transpos_IS4_1"/>
    <property type="match status" value="1"/>
</dbReference>
<evidence type="ECO:0000256" key="3">
    <source>
        <dbReference type="ARBA" id="ARBA00023125"/>
    </source>
</evidence>
<sequence length="383" mass="43787">MAHHNTVFSQLLKLVSRHEFETLAKQHHEGQKLRKMSRWSQFVALSLAQLSGRSSLRDIVSNLSAQAARLYHLGAGNVTRSTLSRVNESQPYTLYEALFHKLLSRCHGVAPKHGFRFGNKLYSLDSTTIDLCLSVFPWAKFRRAKGAVKVHVGLDHDGLLPSFVSITDGKKHDVTIGRVLEFPADSIVVMDRAYTDYSWFNALNDKGIFFVIRQKRNATYRIVERRDAIKSKGLTCDQTILITGANAKSCPGPLRRIGFRDPETGKHYVFLTNNFHLAAKTIADIYKSRWQIELFFKCIKQNLKIKSFVGTSKNAVMTQIWIAMCAYLLLAWIKFSSQIDRSLQQMIRLLQLNLFERRELLPLLRGDPPEQMNNVNHPQLCLL</sequence>
<feature type="domain" description="Transposase IS4-like" evidence="5">
    <location>
        <begin position="121"/>
        <end position="329"/>
    </location>
</feature>
<reference evidence="7" key="1">
    <citation type="submission" date="2018-01" db="EMBL/GenBank/DDBJ databases">
        <authorList>
            <person name="Yu X.-D."/>
        </authorList>
    </citation>
    <scope>NUCLEOTIDE SEQUENCE</scope>
    <source>
        <strain evidence="7">ZX-21</strain>
    </source>
</reference>
<dbReference type="InterPro" id="IPR012337">
    <property type="entry name" value="RNaseH-like_sf"/>
</dbReference>
<dbReference type="RefSeq" id="WP_103684064.1">
    <property type="nucleotide sequence ID" value="NZ_PQGG01000019.1"/>
</dbReference>
<feature type="domain" description="DUF4372" evidence="6">
    <location>
        <begin position="3"/>
        <end position="75"/>
    </location>
</feature>
<proteinExistence type="inferred from homology"/>
<evidence type="ECO:0000259" key="5">
    <source>
        <dbReference type="Pfam" id="PF01609"/>
    </source>
</evidence>
<evidence type="ECO:0000259" key="6">
    <source>
        <dbReference type="Pfam" id="PF14294"/>
    </source>
</evidence>
<evidence type="ECO:0000313" key="7">
    <source>
        <dbReference type="EMBL" id="POP53122.1"/>
    </source>
</evidence>
<dbReference type="EMBL" id="PQGG01000019">
    <property type="protein sequence ID" value="POP53122.1"/>
    <property type="molecule type" value="Genomic_DNA"/>
</dbReference>
<dbReference type="Proteomes" id="UP000237222">
    <property type="component" value="Unassembled WGS sequence"/>
</dbReference>
<evidence type="ECO:0000256" key="4">
    <source>
        <dbReference type="ARBA" id="ARBA00023172"/>
    </source>
</evidence>
<keyword evidence="2" id="KW-0815">Transposition</keyword>
<evidence type="ECO:0000256" key="1">
    <source>
        <dbReference type="ARBA" id="ARBA00010075"/>
    </source>
</evidence>
<keyword evidence="3" id="KW-0238">DNA-binding</keyword>
<comment type="similarity">
    <text evidence="1">Belongs to the transposase 11 family.</text>
</comment>
<keyword evidence="4" id="KW-0233">DNA recombination</keyword>
<dbReference type="Gene3D" id="3.90.350.10">
    <property type="entry name" value="Transposase Inhibitor Protein From Tn5, Chain A, domain 1"/>
    <property type="match status" value="1"/>
</dbReference>
<organism evidence="7 8">
    <name type="scientific">Zhongshania marina</name>
    <dbReference type="NCBI Taxonomy" id="2304603"/>
    <lineage>
        <taxon>Bacteria</taxon>
        <taxon>Pseudomonadati</taxon>
        <taxon>Pseudomonadota</taxon>
        <taxon>Gammaproteobacteria</taxon>
        <taxon>Cellvibrionales</taxon>
        <taxon>Spongiibacteraceae</taxon>
        <taxon>Zhongshania</taxon>
    </lineage>
</organism>
<name>A0A2S4HGJ8_9GAMM</name>
<dbReference type="GO" id="GO:0006313">
    <property type="term" value="P:DNA transposition"/>
    <property type="evidence" value="ECO:0007669"/>
    <property type="project" value="InterPro"/>
</dbReference>
<evidence type="ECO:0000256" key="2">
    <source>
        <dbReference type="ARBA" id="ARBA00022578"/>
    </source>
</evidence>
<dbReference type="InterPro" id="IPR002559">
    <property type="entry name" value="Transposase_11"/>
</dbReference>
<dbReference type="SUPFAM" id="SSF53098">
    <property type="entry name" value="Ribonuclease H-like"/>
    <property type="match status" value="1"/>
</dbReference>
<dbReference type="GO" id="GO:0003677">
    <property type="term" value="F:DNA binding"/>
    <property type="evidence" value="ECO:0007669"/>
    <property type="project" value="UniProtKB-KW"/>
</dbReference>
<dbReference type="GO" id="GO:0004803">
    <property type="term" value="F:transposase activity"/>
    <property type="evidence" value="ECO:0007669"/>
    <property type="project" value="InterPro"/>
</dbReference>
<dbReference type="InterPro" id="IPR025399">
    <property type="entry name" value="DUF4372"/>
</dbReference>
<dbReference type="PANTHER" id="PTHR33258">
    <property type="entry name" value="TRANSPOSASE INSL FOR INSERTION SEQUENCE ELEMENT IS186A-RELATED"/>
    <property type="match status" value="1"/>
</dbReference>
<dbReference type="InterPro" id="IPR047952">
    <property type="entry name" value="Transpos_IS4"/>
</dbReference>
<dbReference type="Pfam" id="PF14294">
    <property type="entry name" value="DUF4372"/>
    <property type="match status" value="1"/>
</dbReference>
<gene>
    <name evidence="7" type="ORF">C0068_08510</name>
</gene>
<dbReference type="Pfam" id="PF01609">
    <property type="entry name" value="DDE_Tnp_1"/>
    <property type="match status" value="1"/>
</dbReference>
<accession>A0A2S4HGJ8</accession>
<dbReference type="OrthoDB" id="6112254at2"/>
<comment type="caution">
    <text evidence="7">The sequence shown here is derived from an EMBL/GenBank/DDBJ whole genome shotgun (WGS) entry which is preliminary data.</text>
</comment>